<dbReference type="AlphaFoldDB" id="X6MDN5"/>
<keyword evidence="1" id="KW-0472">Membrane</keyword>
<proteinExistence type="predicted"/>
<keyword evidence="1" id="KW-0812">Transmembrane</keyword>
<evidence type="ECO:0000313" key="3">
    <source>
        <dbReference type="Proteomes" id="UP000023152"/>
    </source>
</evidence>
<dbReference type="Proteomes" id="UP000023152">
    <property type="component" value="Unassembled WGS sequence"/>
</dbReference>
<dbReference type="Gene3D" id="1.10.287.110">
    <property type="entry name" value="DnaJ domain"/>
    <property type="match status" value="1"/>
</dbReference>
<protein>
    <recommendedName>
        <fullName evidence="4">J domain-containing protein</fullName>
    </recommendedName>
</protein>
<evidence type="ECO:0008006" key="4">
    <source>
        <dbReference type="Google" id="ProtNLM"/>
    </source>
</evidence>
<keyword evidence="3" id="KW-1185">Reference proteome</keyword>
<evidence type="ECO:0000313" key="2">
    <source>
        <dbReference type="EMBL" id="ETO11532.1"/>
    </source>
</evidence>
<evidence type="ECO:0000256" key="1">
    <source>
        <dbReference type="SAM" id="Phobius"/>
    </source>
</evidence>
<sequence length="223" mass="27371">MYLARKVCKCISVQQHLRPFFLSFQRTFASVKDIDYTKDYYQLCLLFFVIDFLKITKYKMQNTTTIKKWNLISQAYEILSDKELRKTYNEKIESMKNLKGKEYDVEEYRKKFYRDIVNKNKTQPEFETEEEAHAWWRHHQISQETISKWRDRVKHNRPFSSWEEDFQDQFMQQYSTNSLKYKRIKYSFFLLSLGCLLAFFWDFFFSNVDDSHTKSSFSKPYSI</sequence>
<comment type="caution">
    <text evidence="2">The sequence shown here is derived from an EMBL/GenBank/DDBJ whole genome shotgun (WGS) entry which is preliminary data.</text>
</comment>
<reference evidence="2 3" key="1">
    <citation type="journal article" date="2013" name="Curr. Biol.">
        <title>The Genome of the Foraminiferan Reticulomyxa filosa.</title>
        <authorList>
            <person name="Glockner G."/>
            <person name="Hulsmann N."/>
            <person name="Schleicher M."/>
            <person name="Noegel A.A."/>
            <person name="Eichinger L."/>
            <person name="Gallinger C."/>
            <person name="Pawlowski J."/>
            <person name="Sierra R."/>
            <person name="Euteneuer U."/>
            <person name="Pillet L."/>
            <person name="Moustafa A."/>
            <person name="Platzer M."/>
            <person name="Groth M."/>
            <person name="Szafranski K."/>
            <person name="Schliwa M."/>
        </authorList>
    </citation>
    <scope>NUCLEOTIDE SEQUENCE [LARGE SCALE GENOMIC DNA]</scope>
</reference>
<organism evidence="2 3">
    <name type="scientific">Reticulomyxa filosa</name>
    <dbReference type="NCBI Taxonomy" id="46433"/>
    <lineage>
        <taxon>Eukaryota</taxon>
        <taxon>Sar</taxon>
        <taxon>Rhizaria</taxon>
        <taxon>Retaria</taxon>
        <taxon>Foraminifera</taxon>
        <taxon>Monothalamids</taxon>
        <taxon>Reticulomyxidae</taxon>
        <taxon>Reticulomyxa</taxon>
    </lineage>
</organism>
<dbReference type="InterPro" id="IPR036869">
    <property type="entry name" value="J_dom_sf"/>
</dbReference>
<gene>
    <name evidence="2" type="ORF">RFI_25844</name>
</gene>
<feature type="transmembrane region" description="Helical" evidence="1">
    <location>
        <begin position="186"/>
        <end position="205"/>
    </location>
</feature>
<name>X6MDN5_RETFI</name>
<keyword evidence="1" id="KW-1133">Transmembrane helix</keyword>
<accession>X6MDN5</accession>
<dbReference type="EMBL" id="ASPP01022370">
    <property type="protein sequence ID" value="ETO11532.1"/>
    <property type="molecule type" value="Genomic_DNA"/>
</dbReference>